<dbReference type="PATRIC" id="fig|43658.5.peg.1801"/>
<name>A0A0F4QRE4_9GAMM</name>
<protein>
    <recommendedName>
        <fullName evidence="4">VCBS repeat-containing protein</fullName>
    </recommendedName>
</protein>
<feature type="compositionally biased region" description="Polar residues" evidence="1">
    <location>
        <begin position="28"/>
        <end position="45"/>
    </location>
</feature>
<dbReference type="AlphaFoldDB" id="A0A0F4QRE4"/>
<gene>
    <name evidence="2" type="ORF">TW77_08540</name>
</gene>
<evidence type="ECO:0000313" key="3">
    <source>
        <dbReference type="Proteomes" id="UP000033452"/>
    </source>
</evidence>
<organism evidence="2 3">
    <name type="scientific">Pseudoalteromonas rubra</name>
    <dbReference type="NCBI Taxonomy" id="43658"/>
    <lineage>
        <taxon>Bacteria</taxon>
        <taxon>Pseudomonadati</taxon>
        <taxon>Pseudomonadota</taxon>
        <taxon>Gammaproteobacteria</taxon>
        <taxon>Alteromonadales</taxon>
        <taxon>Pseudoalteromonadaceae</taxon>
        <taxon>Pseudoalteromonas</taxon>
    </lineage>
</organism>
<dbReference type="PANTHER" id="PTHR39431">
    <property type="entry name" value="FRPA/C-RELATED PROTEIN"/>
    <property type="match status" value="1"/>
</dbReference>
<evidence type="ECO:0000313" key="2">
    <source>
        <dbReference type="EMBL" id="KJZ10253.1"/>
    </source>
</evidence>
<keyword evidence="3" id="KW-1185">Reference proteome</keyword>
<evidence type="ECO:0008006" key="4">
    <source>
        <dbReference type="Google" id="ProtNLM"/>
    </source>
</evidence>
<dbReference type="Proteomes" id="UP000033452">
    <property type="component" value="Unassembled WGS sequence"/>
</dbReference>
<feature type="region of interest" description="Disordered" evidence="1">
    <location>
        <begin position="1"/>
        <end position="45"/>
    </location>
</feature>
<dbReference type="OrthoDB" id="1676884at2"/>
<comment type="caution">
    <text evidence="2">The sequence shown here is derived from an EMBL/GenBank/DDBJ whole genome shotgun (WGS) entry which is preliminary data.</text>
</comment>
<feature type="compositionally biased region" description="Polar residues" evidence="1">
    <location>
        <begin position="1"/>
        <end position="11"/>
    </location>
</feature>
<reference evidence="2 3" key="1">
    <citation type="journal article" date="2015" name="BMC Genomics">
        <title>Genome mining reveals unlocked bioactive potential of marine Gram-negative bacteria.</title>
        <authorList>
            <person name="Machado H."/>
            <person name="Sonnenschein E.C."/>
            <person name="Melchiorsen J."/>
            <person name="Gram L."/>
        </authorList>
    </citation>
    <scope>NUCLEOTIDE SEQUENCE [LARGE SCALE GENOMIC DNA]</scope>
    <source>
        <strain evidence="2 3">S2471</strain>
    </source>
</reference>
<proteinExistence type="predicted"/>
<accession>A0A0F4QRE4</accession>
<feature type="compositionally biased region" description="Basic and acidic residues" evidence="1">
    <location>
        <begin position="12"/>
        <end position="26"/>
    </location>
</feature>
<dbReference type="RefSeq" id="WP_046004530.1">
    <property type="nucleotide sequence ID" value="NZ_JXYA01000016.1"/>
</dbReference>
<dbReference type="EMBL" id="JXYA01000016">
    <property type="protein sequence ID" value="KJZ10253.1"/>
    <property type="molecule type" value="Genomic_DNA"/>
</dbReference>
<evidence type="ECO:0000256" key="1">
    <source>
        <dbReference type="SAM" id="MobiDB-lite"/>
    </source>
</evidence>
<dbReference type="PANTHER" id="PTHR39431:SF1">
    <property type="entry name" value="FRPA_C-RELATED PROTEIN"/>
    <property type="match status" value="1"/>
</dbReference>
<sequence length="337" mass="37389">MKIENAQVNMSNKHEGQTHVYEKRTEITPASTSQSDNPALSDNGGQALQEEVAEVDSSATELDMQTSARMYILKLLVEKLSGSEVQWYDAVVGKDISQAEMSQAEMSQAEMSELVSEAEETPPTEVLVERLMHESQSNVFKADGQIRLENGQQISFAFKSVFEQSHTSYERIIENVNMKDPLIISFTNRAVELDTERMDFDIDADGQTDNFAQLKKGYGYLALDLNQNNRIDDGKELFGALSGNGFADLAQYDDDGNGFIDENDAIFDSLKVWVKNKDQDQLVSLSEANIGAIALQNADTPMNIRADGQLQGAIRKSGFYLDENGKPGLVQQVDYVV</sequence>